<dbReference type="Proteomes" id="UP001186944">
    <property type="component" value="Unassembled WGS sequence"/>
</dbReference>
<proteinExistence type="predicted"/>
<evidence type="ECO:0000313" key="2">
    <source>
        <dbReference type="EMBL" id="KAK3097211.1"/>
    </source>
</evidence>
<organism evidence="2 3">
    <name type="scientific">Pinctada imbricata</name>
    <name type="common">Atlantic pearl-oyster</name>
    <name type="synonym">Pinctada martensii</name>
    <dbReference type="NCBI Taxonomy" id="66713"/>
    <lineage>
        <taxon>Eukaryota</taxon>
        <taxon>Metazoa</taxon>
        <taxon>Spiralia</taxon>
        <taxon>Lophotrochozoa</taxon>
        <taxon>Mollusca</taxon>
        <taxon>Bivalvia</taxon>
        <taxon>Autobranchia</taxon>
        <taxon>Pteriomorphia</taxon>
        <taxon>Pterioida</taxon>
        <taxon>Pterioidea</taxon>
        <taxon>Pteriidae</taxon>
        <taxon>Pinctada</taxon>
    </lineage>
</organism>
<dbReference type="EMBL" id="VSWD01000007">
    <property type="protein sequence ID" value="KAK3097211.1"/>
    <property type="molecule type" value="Genomic_DNA"/>
</dbReference>
<dbReference type="AlphaFoldDB" id="A0AA88Y424"/>
<keyword evidence="3" id="KW-1185">Reference proteome</keyword>
<reference evidence="2" key="1">
    <citation type="submission" date="2019-08" db="EMBL/GenBank/DDBJ databases">
        <title>The improved chromosome-level genome for the pearl oyster Pinctada fucata martensii using PacBio sequencing and Hi-C.</title>
        <authorList>
            <person name="Zheng Z."/>
        </authorList>
    </citation>
    <scope>NUCLEOTIDE SEQUENCE</scope>
    <source>
        <strain evidence="2">ZZ-2019</strain>
        <tissue evidence="2">Adductor muscle</tissue>
    </source>
</reference>
<feature type="region of interest" description="Disordered" evidence="1">
    <location>
        <begin position="73"/>
        <end position="93"/>
    </location>
</feature>
<feature type="region of interest" description="Disordered" evidence="1">
    <location>
        <begin position="1"/>
        <end position="40"/>
    </location>
</feature>
<accession>A0AA88Y424</accession>
<evidence type="ECO:0000256" key="1">
    <source>
        <dbReference type="SAM" id="MobiDB-lite"/>
    </source>
</evidence>
<comment type="caution">
    <text evidence="2">The sequence shown here is derived from an EMBL/GenBank/DDBJ whole genome shotgun (WGS) entry which is preliminary data.</text>
</comment>
<name>A0AA88Y424_PINIB</name>
<evidence type="ECO:0000313" key="3">
    <source>
        <dbReference type="Proteomes" id="UP001186944"/>
    </source>
</evidence>
<sequence length="191" mass="22305">MSKSLDTIHLPHPSQLVKRKRSRKLTDPSMNRTQRKRPPDDLFEYHRLQLKQRLSQFDSTFPPAQTEIDQASFNNSENPVDDKTTIQSENEGNKSFQLDHEAIWGETDIWIHHRWKYKKHNTSNKPDLAILPGSKGGTLSILPACNEGTMPLTEGNNILKPRNLQHDDWYEQYKMQTMSTFHGLNKRIQEE</sequence>
<protein>
    <submittedName>
        <fullName evidence="2">Uncharacterized protein</fullName>
    </submittedName>
</protein>
<gene>
    <name evidence="2" type="ORF">FSP39_007528</name>
</gene>